<dbReference type="PANTHER" id="PTHR46558:SF11">
    <property type="entry name" value="HTH-TYPE TRANSCRIPTIONAL REGULATOR XRE"/>
    <property type="match status" value="1"/>
</dbReference>
<dbReference type="InterPro" id="IPR010982">
    <property type="entry name" value="Lambda_DNA-bd_dom_sf"/>
</dbReference>
<dbReference type="PANTHER" id="PTHR46558">
    <property type="entry name" value="TRACRIPTIONAL REGULATORY PROTEIN-RELATED-RELATED"/>
    <property type="match status" value="1"/>
</dbReference>
<evidence type="ECO:0000259" key="2">
    <source>
        <dbReference type="PROSITE" id="PS50943"/>
    </source>
</evidence>
<protein>
    <submittedName>
        <fullName evidence="3">Helix-turn-helix transcriptional regulator</fullName>
    </submittedName>
</protein>
<dbReference type="PROSITE" id="PS50943">
    <property type="entry name" value="HTH_CROC1"/>
    <property type="match status" value="1"/>
</dbReference>
<dbReference type="Pfam" id="PF01381">
    <property type="entry name" value="HTH_3"/>
    <property type="match status" value="1"/>
</dbReference>
<dbReference type="CDD" id="cd00093">
    <property type="entry name" value="HTH_XRE"/>
    <property type="match status" value="1"/>
</dbReference>
<dbReference type="RefSeq" id="WP_228881980.1">
    <property type="nucleotide sequence ID" value="NZ_CABIIK010000042.1"/>
</dbReference>
<dbReference type="SMART" id="SM00530">
    <property type="entry name" value="HTH_XRE"/>
    <property type="match status" value="1"/>
</dbReference>
<dbReference type="Proteomes" id="UP001163550">
    <property type="component" value="Chromosome"/>
</dbReference>
<accession>A0ABY6HLC3</accession>
<feature type="domain" description="HTH cro/C1-type" evidence="2">
    <location>
        <begin position="5"/>
        <end position="59"/>
    </location>
</feature>
<organism evidence="3 4">
    <name type="scientific">Acetobacterium wieringae</name>
    <dbReference type="NCBI Taxonomy" id="52694"/>
    <lineage>
        <taxon>Bacteria</taxon>
        <taxon>Bacillati</taxon>
        <taxon>Bacillota</taxon>
        <taxon>Clostridia</taxon>
        <taxon>Eubacteriales</taxon>
        <taxon>Eubacteriaceae</taxon>
        <taxon>Acetobacterium</taxon>
    </lineage>
</organism>
<dbReference type="EMBL" id="CP087994">
    <property type="protein sequence ID" value="UYO64378.1"/>
    <property type="molecule type" value="Genomic_DNA"/>
</dbReference>
<evidence type="ECO:0000256" key="1">
    <source>
        <dbReference type="ARBA" id="ARBA00023125"/>
    </source>
</evidence>
<name>A0ABY6HLC3_9FIRM</name>
<evidence type="ECO:0000313" key="3">
    <source>
        <dbReference type="EMBL" id="UYO64378.1"/>
    </source>
</evidence>
<keyword evidence="1" id="KW-0238">DNA-binding</keyword>
<dbReference type="SUPFAM" id="SSF47413">
    <property type="entry name" value="lambda repressor-like DNA-binding domains"/>
    <property type="match status" value="1"/>
</dbReference>
<proteinExistence type="predicted"/>
<reference evidence="3" key="1">
    <citation type="submission" date="2021-11" db="EMBL/GenBank/DDBJ databases">
        <title>Isoprene-degrading acetogen.</title>
        <authorList>
            <person name="Yang Y."/>
            <person name="Jin H."/>
            <person name="Yan J."/>
        </authorList>
    </citation>
    <scope>NUCLEOTIDE SEQUENCE</scope>
    <source>
        <strain evidence="3">Berkeley</strain>
    </source>
</reference>
<dbReference type="InterPro" id="IPR001387">
    <property type="entry name" value="Cro/C1-type_HTH"/>
</dbReference>
<gene>
    <name evidence="3" type="ORF">LNN31_08140</name>
</gene>
<dbReference type="Gene3D" id="1.10.260.40">
    <property type="entry name" value="lambda repressor-like DNA-binding domains"/>
    <property type="match status" value="1"/>
</dbReference>
<sequence>MGPKIKMLRQQKNINQEELGKIVGAGKTTISNYETGYSVPDFETLVKLADYFNVSTDYMLGRTDIPNFQKLPQQKTQQLTNNSFLTSSEKKIIKLFQQLKTEKFKEKAIKQFESYVDTLAEIELEFEELEESGPVKPDSVPSTQ</sequence>
<keyword evidence="4" id="KW-1185">Reference proteome</keyword>
<evidence type="ECO:0000313" key="4">
    <source>
        <dbReference type="Proteomes" id="UP001163550"/>
    </source>
</evidence>